<dbReference type="Gene3D" id="3.40.630.30">
    <property type="match status" value="1"/>
</dbReference>
<dbReference type="Pfam" id="PF13302">
    <property type="entry name" value="Acetyltransf_3"/>
    <property type="match status" value="1"/>
</dbReference>
<protein>
    <submittedName>
        <fullName evidence="2">GNAT family N-acetyltransferase</fullName>
        <ecNumber evidence="2">2.3.-.-</ecNumber>
    </submittedName>
</protein>
<comment type="caution">
    <text evidence="2">The sequence shown here is derived from an EMBL/GenBank/DDBJ whole genome shotgun (WGS) entry which is preliminary data.</text>
</comment>
<dbReference type="InterPro" id="IPR016181">
    <property type="entry name" value="Acyl_CoA_acyltransferase"/>
</dbReference>
<dbReference type="PROSITE" id="PS51186">
    <property type="entry name" value="GNAT"/>
    <property type="match status" value="1"/>
</dbReference>
<keyword evidence="3" id="KW-1185">Reference proteome</keyword>
<feature type="domain" description="N-acetyltransferase" evidence="1">
    <location>
        <begin position="13"/>
        <end position="172"/>
    </location>
</feature>
<dbReference type="InterPro" id="IPR051908">
    <property type="entry name" value="Ribosomal_N-acetyltransferase"/>
</dbReference>
<dbReference type="InterPro" id="IPR000182">
    <property type="entry name" value="GNAT_dom"/>
</dbReference>
<dbReference type="RefSeq" id="WP_380076429.1">
    <property type="nucleotide sequence ID" value="NZ_JBHRZF010000060.1"/>
</dbReference>
<evidence type="ECO:0000259" key="1">
    <source>
        <dbReference type="PROSITE" id="PS51186"/>
    </source>
</evidence>
<proteinExistence type="predicted"/>
<sequence length="187" mass="20984">MTLEPVTLQAGPFTLRPFDERDIPAIFEASQDPYIPLMTTVPNPCDKAAARAFIHRQHERLSTGAGWSLAIAEGEAAALGEIGLWPQKQGRASVGYWVLSSARGKGVAFQALRAISQFGLMQFARLELYVEPWNEASWRTAEKAGFRREGLLRQYQEVGGERRDMFMYSLLNTDLPERHQANSTVTR</sequence>
<accession>A0ABV8A713</accession>
<evidence type="ECO:0000313" key="2">
    <source>
        <dbReference type="EMBL" id="MFC3860277.1"/>
    </source>
</evidence>
<dbReference type="GO" id="GO:0016746">
    <property type="term" value="F:acyltransferase activity"/>
    <property type="evidence" value="ECO:0007669"/>
    <property type="project" value="UniProtKB-KW"/>
</dbReference>
<gene>
    <name evidence="2" type="ORF">ACFOPQ_05800</name>
</gene>
<reference evidence="3" key="1">
    <citation type="journal article" date="2019" name="Int. J. Syst. Evol. Microbiol.">
        <title>The Global Catalogue of Microorganisms (GCM) 10K type strain sequencing project: providing services to taxonomists for standard genome sequencing and annotation.</title>
        <authorList>
            <consortium name="The Broad Institute Genomics Platform"/>
            <consortium name="The Broad Institute Genome Sequencing Center for Infectious Disease"/>
            <person name="Wu L."/>
            <person name="Ma J."/>
        </authorList>
    </citation>
    <scope>NUCLEOTIDE SEQUENCE [LARGE SCALE GENOMIC DNA]</scope>
    <source>
        <strain evidence="3">CCTCC AB 2013263</strain>
    </source>
</reference>
<keyword evidence="2" id="KW-0808">Transferase</keyword>
<dbReference type="Proteomes" id="UP001595748">
    <property type="component" value="Unassembled WGS sequence"/>
</dbReference>
<name>A0ABV8A713_9DEIO</name>
<dbReference type="EMBL" id="JBHRZF010000060">
    <property type="protein sequence ID" value="MFC3860277.1"/>
    <property type="molecule type" value="Genomic_DNA"/>
</dbReference>
<dbReference type="PANTHER" id="PTHR43441:SF10">
    <property type="entry name" value="ACETYLTRANSFERASE"/>
    <property type="match status" value="1"/>
</dbReference>
<dbReference type="EC" id="2.3.-.-" evidence="2"/>
<keyword evidence="2" id="KW-0012">Acyltransferase</keyword>
<dbReference type="SUPFAM" id="SSF55729">
    <property type="entry name" value="Acyl-CoA N-acyltransferases (Nat)"/>
    <property type="match status" value="1"/>
</dbReference>
<dbReference type="PANTHER" id="PTHR43441">
    <property type="entry name" value="RIBOSOMAL-PROTEIN-SERINE ACETYLTRANSFERASE"/>
    <property type="match status" value="1"/>
</dbReference>
<evidence type="ECO:0000313" key="3">
    <source>
        <dbReference type="Proteomes" id="UP001595748"/>
    </source>
</evidence>
<organism evidence="2 3">
    <name type="scientific">Deinococcus antarcticus</name>
    <dbReference type="NCBI Taxonomy" id="1298767"/>
    <lineage>
        <taxon>Bacteria</taxon>
        <taxon>Thermotogati</taxon>
        <taxon>Deinococcota</taxon>
        <taxon>Deinococci</taxon>
        <taxon>Deinococcales</taxon>
        <taxon>Deinococcaceae</taxon>
        <taxon>Deinococcus</taxon>
    </lineage>
</organism>